<feature type="compositionally biased region" description="Basic and acidic residues" evidence="1">
    <location>
        <begin position="230"/>
        <end position="244"/>
    </location>
</feature>
<keyword evidence="2" id="KW-0472">Membrane</keyword>
<evidence type="ECO:0000313" key="3">
    <source>
        <dbReference type="EMBL" id="SBT84579.1"/>
    </source>
</evidence>
<evidence type="ECO:0000256" key="1">
    <source>
        <dbReference type="SAM" id="MobiDB-lite"/>
    </source>
</evidence>
<protein>
    <submittedName>
        <fullName evidence="3">PIR protein</fullName>
    </submittedName>
</protein>
<dbReference type="VEuPathDB" id="PlasmoDB:PocGH01_00208000"/>
<keyword evidence="4" id="KW-1185">Reference proteome</keyword>
<gene>
    <name evidence="3" type="primary">PocGH01_00208000</name>
    <name evidence="3" type="ORF">POCGH01_00208000</name>
</gene>
<dbReference type="Pfam" id="PF05795">
    <property type="entry name" value="Plasmodium_Vir"/>
    <property type="match status" value="1"/>
</dbReference>
<keyword evidence="2" id="KW-1133">Transmembrane helix</keyword>
<dbReference type="InterPro" id="IPR008780">
    <property type="entry name" value="Plasmodium_Vir"/>
</dbReference>
<dbReference type="Proteomes" id="UP000242942">
    <property type="component" value="Unassembled WGS sequence"/>
</dbReference>
<feature type="region of interest" description="Disordered" evidence="1">
    <location>
        <begin position="215"/>
        <end position="275"/>
    </location>
</feature>
<keyword evidence="2" id="KW-0812">Transmembrane</keyword>
<sequence>MATTDPDIDSLRSAINYRKLDNGECYQQYCYDVCDALPQELSKYDGIEKLCSKIGFNLNKLSELETFDEFKDGHCSTINYWAYDRLYKDIVYPSKTFSSNSFEYDKFLNMWNKLDQENKCKFDLYNYSEDHFDKMKVIFELAVNYHTIKAKVDTPGFECSEQYEKYINSSVQTYEEVKGECPNGNEKKYCSVLNGIRSDFKDELSKLKCKKTKKKTLPPAKALEGTEEESGGRHAQDTQDEHLQRASSDGSMQDRRGARGETTLDPGTDAQADSSSTGSMTFLFLLLGTLVVFFFFYNFTPFGPWIRTRLLRNKKFRRFIRNNENDELLCPPVEDSSVVAEDDTHHIGYQTLRNY</sequence>
<organism evidence="3 4">
    <name type="scientific">Plasmodium ovale</name>
    <name type="common">malaria parasite P. ovale</name>
    <dbReference type="NCBI Taxonomy" id="36330"/>
    <lineage>
        <taxon>Eukaryota</taxon>
        <taxon>Sar</taxon>
        <taxon>Alveolata</taxon>
        <taxon>Apicomplexa</taxon>
        <taxon>Aconoidasida</taxon>
        <taxon>Haemosporida</taxon>
        <taxon>Plasmodiidae</taxon>
        <taxon>Plasmodium</taxon>
        <taxon>Plasmodium (Plasmodium)</taxon>
    </lineage>
</organism>
<feature type="transmembrane region" description="Helical" evidence="2">
    <location>
        <begin position="282"/>
        <end position="306"/>
    </location>
</feature>
<name>A0A1D3JF87_PLAOA</name>
<proteinExistence type="predicted"/>
<reference evidence="3 4" key="1">
    <citation type="submission" date="2016-06" db="EMBL/GenBank/DDBJ databases">
        <authorList>
            <consortium name="Pathogen Informatics"/>
        </authorList>
    </citation>
    <scope>NUCLEOTIDE SEQUENCE [LARGE SCALE GENOMIC DNA]</scope>
    <source>
        <strain evidence="3">PocGH01</strain>
    </source>
</reference>
<dbReference type="EMBL" id="FLRI01000547">
    <property type="protein sequence ID" value="SBT84579.1"/>
    <property type="molecule type" value="Genomic_DNA"/>
</dbReference>
<dbReference type="VEuPathDB" id="PlasmoDB:POWCR01_000013500"/>
<dbReference type="AlphaFoldDB" id="A0A1D3JF87"/>
<accession>A0A1D3JF87</accession>
<evidence type="ECO:0000313" key="4">
    <source>
        <dbReference type="Proteomes" id="UP000242942"/>
    </source>
</evidence>
<evidence type="ECO:0000256" key="2">
    <source>
        <dbReference type="SAM" id="Phobius"/>
    </source>
</evidence>